<proteinExistence type="predicted"/>
<dbReference type="Ensembl" id="ENSSFOT00015073201.1">
    <property type="protein sequence ID" value="ENSSFOP00015044560.1"/>
    <property type="gene ID" value="ENSSFOG00015031712.1"/>
</dbReference>
<organism evidence="3 4">
    <name type="scientific">Scleropages formosus</name>
    <name type="common">Asian bonytongue</name>
    <name type="synonym">Osteoglossum formosum</name>
    <dbReference type="NCBI Taxonomy" id="113540"/>
    <lineage>
        <taxon>Eukaryota</taxon>
        <taxon>Metazoa</taxon>
        <taxon>Chordata</taxon>
        <taxon>Craniata</taxon>
        <taxon>Vertebrata</taxon>
        <taxon>Euteleostomi</taxon>
        <taxon>Actinopterygii</taxon>
        <taxon>Neopterygii</taxon>
        <taxon>Teleostei</taxon>
        <taxon>Osteoglossocephala</taxon>
        <taxon>Osteoglossomorpha</taxon>
        <taxon>Osteoglossiformes</taxon>
        <taxon>Osteoglossidae</taxon>
        <taxon>Scleropages</taxon>
    </lineage>
</organism>
<reference evidence="3 4" key="1">
    <citation type="submission" date="2019-04" db="EMBL/GenBank/DDBJ databases">
        <authorList>
            <consortium name="Wellcome Sanger Institute Data Sharing"/>
        </authorList>
    </citation>
    <scope>NUCLEOTIDE SEQUENCE [LARGE SCALE GENOMIC DNA]</scope>
</reference>
<sequence length="395" mass="43278">EMDAQVKEGKLYVWQQQSFGKKGRWRNTWAVLYAPSPTGVARLELREGRRAEGARPRRSDRKVLRLSECVSVQEAPDEPGPEEDTAVFRVATAERALAFAAARSAASDWVHELCRIAFQVLAGPAPLTRMTMEENLIYASRDEAVTCSCSRSPAANDFWVNVRRTEAAERCGLQGAYWLRLAGDCLQLLEPDGRGSVLHWPCRLLRRYGCDKVSTFSIEAGRRCDSGPGGFCFESRQSGHIFARVEELIREQTLSAPGPGPALQEEGEAEPPARRRLPDPPVPPSPRSADLLEQSSPYAEPADCLRSAPARHRQGNQLEPLYSGVYDPVGTDLAQRTGSLELEKGQGGGDGSPASDERAGGEGPEPVYSQVVKHALPRRTRGGVSDIIYDNLGEV</sequence>
<evidence type="ECO:0000259" key="2">
    <source>
        <dbReference type="PROSITE" id="PS51064"/>
    </source>
</evidence>
<dbReference type="SMART" id="SM01244">
    <property type="entry name" value="IRS"/>
    <property type="match status" value="1"/>
</dbReference>
<dbReference type="PANTHER" id="PTHR21258:SF46">
    <property type="entry name" value="DOCKING PROTEIN 1"/>
    <property type="match status" value="1"/>
</dbReference>
<dbReference type="GO" id="GO:0005737">
    <property type="term" value="C:cytoplasm"/>
    <property type="evidence" value="ECO:0007669"/>
    <property type="project" value="TreeGrafter"/>
</dbReference>
<dbReference type="GO" id="GO:0007169">
    <property type="term" value="P:cell surface receptor protein tyrosine kinase signaling pathway"/>
    <property type="evidence" value="ECO:0007669"/>
    <property type="project" value="TreeGrafter"/>
</dbReference>
<gene>
    <name evidence="3" type="primary">DOK1</name>
</gene>
<feature type="region of interest" description="Disordered" evidence="1">
    <location>
        <begin position="254"/>
        <end position="292"/>
    </location>
</feature>
<name>A0A8C9SYQ0_SCLFO</name>
<keyword evidence="4" id="KW-1185">Reference proteome</keyword>
<dbReference type="InterPro" id="IPR050996">
    <property type="entry name" value="Docking_Protein_DOK"/>
</dbReference>
<dbReference type="AlphaFoldDB" id="A0A8C9SYQ0"/>
<dbReference type="InterPro" id="IPR002404">
    <property type="entry name" value="IRS_PTB"/>
</dbReference>
<reference evidence="3" key="2">
    <citation type="submission" date="2025-08" db="UniProtKB">
        <authorList>
            <consortium name="Ensembl"/>
        </authorList>
    </citation>
    <scope>IDENTIFICATION</scope>
</reference>
<dbReference type="GeneTree" id="ENSGT00940000155980"/>
<dbReference type="InterPro" id="IPR011993">
    <property type="entry name" value="PH-like_dom_sf"/>
</dbReference>
<dbReference type="GO" id="GO:0043410">
    <property type="term" value="P:positive regulation of MAPK cascade"/>
    <property type="evidence" value="ECO:0007669"/>
    <property type="project" value="TreeGrafter"/>
</dbReference>
<dbReference type="Pfam" id="PF02174">
    <property type="entry name" value="IRS"/>
    <property type="match status" value="1"/>
</dbReference>
<dbReference type="PANTHER" id="PTHR21258">
    <property type="entry name" value="DOCKING PROTEIN RELATED"/>
    <property type="match status" value="1"/>
</dbReference>
<feature type="region of interest" description="Disordered" evidence="1">
    <location>
        <begin position="341"/>
        <end position="366"/>
    </location>
</feature>
<dbReference type="PROSITE" id="PS51064">
    <property type="entry name" value="IRS_PTB"/>
    <property type="match status" value="1"/>
</dbReference>
<evidence type="ECO:0000256" key="1">
    <source>
        <dbReference type="SAM" id="MobiDB-lite"/>
    </source>
</evidence>
<evidence type="ECO:0000313" key="4">
    <source>
        <dbReference type="Proteomes" id="UP000694397"/>
    </source>
</evidence>
<dbReference type="InterPro" id="IPR001849">
    <property type="entry name" value="PH_domain"/>
</dbReference>
<dbReference type="GO" id="GO:0007265">
    <property type="term" value="P:Ras protein signal transduction"/>
    <property type="evidence" value="ECO:0007669"/>
    <property type="project" value="TreeGrafter"/>
</dbReference>
<reference evidence="3" key="3">
    <citation type="submission" date="2025-09" db="UniProtKB">
        <authorList>
            <consortium name="Ensembl"/>
        </authorList>
    </citation>
    <scope>IDENTIFICATION</scope>
</reference>
<dbReference type="Gene3D" id="2.30.29.30">
    <property type="entry name" value="Pleckstrin-homology domain (PH domain)/Phosphotyrosine-binding domain (PTB)"/>
    <property type="match status" value="2"/>
</dbReference>
<dbReference type="OrthoDB" id="6243387at2759"/>
<dbReference type="SMART" id="SM00233">
    <property type="entry name" value="PH"/>
    <property type="match status" value="1"/>
</dbReference>
<protein>
    <submittedName>
        <fullName evidence="3">Docking protein 1</fullName>
    </submittedName>
</protein>
<feature type="domain" description="IRS-type PTB" evidence="2">
    <location>
        <begin position="154"/>
        <end position="259"/>
    </location>
</feature>
<dbReference type="SUPFAM" id="SSF50729">
    <property type="entry name" value="PH domain-like"/>
    <property type="match status" value="2"/>
</dbReference>
<accession>A0A8C9SYQ0</accession>
<dbReference type="SMART" id="SM00310">
    <property type="entry name" value="PTBI"/>
    <property type="match status" value="1"/>
</dbReference>
<evidence type="ECO:0000313" key="3">
    <source>
        <dbReference type="Ensembl" id="ENSSFOP00015044560.1"/>
    </source>
</evidence>
<dbReference type="Proteomes" id="UP000694397">
    <property type="component" value="Chromosome 16"/>
</dbReference>